<keyword evidence="2" id="KW-0520">NAD</keyword>
<dbReference type="PIRSF" id="PIRSF000103">
    <property type="entry name" value="HIBADH"/>
    <property type="match status" value="1"/>
</dbReference>
<dbReference type="EMBL" id="FOAG01000011">
    <property type="protein sequence ID" value="SEM02238.1"/>
    <property type="molecule type" value="Genomic_DNA"/>
</dbReference>
<evidence type="ECO:0000313" key="7">
    <source>
        <dbReference type="Proteomes" id="UP000199582"/>
    </source>
</evidence>
<name>A0A1H7V017_9RHOB</name>
<keyword evidence="7" id="KW-1185">Reference proteome</keyword>
<evidence type="ECO:0000256" key="1">
    <source>
        <dbReference type="ARBA" id="ARBA00023002"/>
    </source>
</evidence>
<accession>A0A1H7V017</accession>
<gene>
    <name evidence="6" type="ORF">SAMN05443999_11172</name>
</gene>
<reference evidence="6 7" key="1">
    <citation type="submission" date="2016-10" db="EMBL/GenBank/DDBJ databases">
        <authorList>
            <person name="de Groot N.N."/>
        </authorList>
    </citation>
    <scope>NUCLEOTIDE SEQUENCE [LARGE SCALE GENOMIC DNA]</scope>
    <source>
        <strain evidence="6 7">DSM 100674</strain>
    </source>
</reference>
<protein>
    <recommendedName>
        <fullName evidence="8">3-hydroxyisobutyrate dehydrogenase</fullName>
    </recommendedName>
</protein>
<dbReference type="STRING" id="1287727.SAMN05443999_11172"/>
<proteinExistence type="predicted"/>
<evidence type="ECO:0008006" key="8">
    <source>
        <dbReference type="Google" id="ProtNLM"/>
    </source>
</evidence>
<feature type="active site" evidence="3">
    <location>
        <position position="175"/>
    </location>
</feature>
<dbReference type="InterPro" id="IPR006115">
    <property type="entry name" value="6PGDH_NADP-bd"/>
</dbReference>
<feature type="domain" description="6-phosphogluconate dehydrogenase NADP-binding" evidence="4">
    <location>
        <begin position="6"/>
        <end position="166"/>
    </location>
</feature>
<evidence type="ECO:0000259" key="4">
    <source>
        <dbReference type="Pfam" id="PF03446"/>
    </source>
</evidence>
<dbReference type="Gene3D" id="1.10.1040.10">
    <property type="entry name" value="N-(1-d-carboxylethyl)-l-norvaline Dehydrogenase, domain 2"/>
    <property type="match status" value="1"/>
</dbReference>
<dbReference type="InterPro" id="IPR008927">
    <property type="entry name" value="6-PGluconate_DH-like_C_sf"/>
</dbReference>
<sequence length="307" mass="32044">MTGKPRIGFVGVGHMGHGMASNILRGGYDLMIRGNRNRAPIDSLTGMGAHEADSLAEMAVACDIIFLCLSNSPQVEAVIRGAEGLMANGRPGLIVVDTTTANPVSTEALAAELEASGMHMVDAPLGRTPKEAEAGTLDAMVGAAPDIFSKVRPVIECWAGSVTHLGPVGAGHKMKLVMNFLGTGYAALYAEAFTMGARVGLAPQLIREVIGGSRMGCGFFDTYTQWVCDRNRDAHVFSLDNAAKDIGYVCLMAQAAGMANPMSASIRNAFASAVAQGKGADYMPMLADHVASLNGVDLGEEVKRGRG</sequence>
<dbReference type="InterPro" id="IPR015815">
    <property type="entry name" value="HIBADH-related"/>
</dbReference>
<dbReference type="PANTHER" id="PTHR43060">
    <property type="entry name" value="3-HYDROXYISOBUTYRATE DEHYDROGENASE-LIKE 1, MITOCHONDRIAL-RELATED"/>
    <property type="match status" value="1"/>
</dbReference>
<dbReference type="SUPFAM" id="SSF48179">
    <property type="entry name" value="6-phosphogluconate dehydrogenase C-terminal domain-like"/>
    <property type="match status" value="1"/>
</dbReference>
<dbReference type="SUPFAM" id="SSF51735">
    <property type="entry name" value="NAD(P)-binding Rossmann-fold domains"/>
    <property type="match status" value="1"/>
</dbReference>
<dbReference type="Pfam" id="PF14833">
    <property type="entry name" value="NAD_binding_11"/>
    <property type="match status" value="1"/>
</dbReference>
<dbReference type="InterPro" id="IPR036291">
    <property type="entry name" value="NAD(P)-bd_dom_sf"/>
</dbReference>
<feature type="domain" description="3-hydroxyisobutyrate dehydrogenase-like NAD-binding" evidence="5">
    <location>
        <begin position="169"/>
        <end position="281"/>
    </location>
</feature>
<dbReference type="PANTHER" id="PTHR43060:SF15">
    <property type="entry name" value="3-HYDROXYISOBUTYRATE DEHYDROGENASE-LIKE 1, MITOCHONDRIAL-RELATED"/>
    <property type="match status" value="1"/>
</dbReference>
<evidence type="ECO:0000313" key="6">
    <source>
        <dbReference type="EMBL" id="SEM02238.1"/>
    </source>
</evidence>
<keyword evidence="1" id="KW-0560">Oxidoreductase</keyword>
<dbReference type="GO" id="GO:0051287">
    <property type="term" value="F:NAD binding"/>
    <property type="evidence" value="ECO:0007669"/>
    <property type="project" value="InterPro"/>
</dbReference>
<evidence type="ECO:0000256" key="3">
    <source>
        <dbReference type="PIRSR" id="PIRSR000103-1"/>
    </source>
</evidence>
<dbReference type="InterPro" id="IPR029154">
    <property type="entry name" value="HIBADH-like_NADP-bd"/>
</dbReference>
<dbReference type="RefSeq" id="WP_093038668.1">
    <property type="nucleotide sequence ID" value="NZ_FOAG01000011.1"/>
</dbReference>
<dbReference type="OrthoDB" id="9812907at2"/>
<dbReference type="Pfam" id="PF03446">
    <property type="entry name" value="NAD_binding_2"/>
    <property type="match status" value="1"/>
</dbReference>
<dbReference type="Gene3D" id="3.40.50.720">
    <property type="entry name" value="NAD(P)-binding Rossmann-like Domain"/>
    <property type="match status" value="1"/>
</dbReference>
<dbReference type="InterPro" id="IPR013328">
    <property type="entry name" value="6PGD_dom2"/>
</dbReference>
<dbReference type="AlphaFoldDB" id="A0A1H7V017"/>
<organism evidence="6 7">
    <name type="scientific">Roseovarius azorensis</name>
    <dbReference type="NCBI Taxonomy" id="1287727"/>
    <lineage>
        <taxon>Bacteria</taxon>
        <taxon>Pseudomonadati</taxon>
        <taxon>Pseudomonadota</taxon>
        <taxon>Alphaproteobacteria</taxon>
        <taxon>Rhodobacterales</taxon>
        <taxon>Roseobacteraceae</taxon>
        <taxon>Roseovarius</taxon>
    </lineage>
</organism>
<dbReference type="GO" id="GO:0016491">
    <property type="term" value="F:oxidoreductase activity"/>
    <property type="evidence" value="ECO:0007669"/>
    <property type="project" value="UniProtKB-KW"/>
</dbReference>
<evidence type="ECO:0000259" key="5">
    <source>
        <dbReference type="Pfam" id="PF14833"/>
    </source>
</evidence>
<evidence type="ECO:0000256" key="2">
    <source>
        <dbReference type="ARBA" id="ARBA00023027"/>
    </source>
</evidence>
<dbReference type="GO" id="GO:0050661">
    <property type="term" value="F:NADP binding"/>
    <property type="evidence" value="ECO:0007669"/>
    <property type="project" value="InterPro"/>
</dbReference>
<dbReference type="Proteomes" id="UP000199582">
    <property type="component" value="Unassembled WGS sequence"/>
</dbReference>